<evidence type="ECO:0000256" key="1">
    <source>
        <dbReference type="SAM" id="Phobius"/>
    </source>
</evidence>
<reference evidence="2" key="1">
    <citation type="submission" date="2023-11" db="EMBL/GenBank/DDBJ databases">
        <title>Detection of rare carbapenemases in Enterobacterales - comparison of two colorimetric and two CIM-based carbapenemase assays.</title>
        <authorList>
            <person name="Schaffarczyk L."/>
            <person name="Noster J."/>
            <person name="Stelzer Y."/>
            <person name="Sattler J."/>
            <person name="Gatermann S."/>
            <person name="Hamprecht A."/>
        </authorList>
    </citation>
    <scope>NUCLEOTIDE SEQUENCE</scope>
    <source>
        <strain evidence="2">CIM-Cont-037</strain>
    </source>
</reference>
<feature type="non-terminal residue" evidence="2">
    <location>
        <position position="1"/>
    </location>
</feature>
<keyword evidence="1" id="KW-0472">Membrane</keyword>
<proteinExistence type="predicted"/>
<name>A0AAW9EH23_KLEAE</name>
<evidence type="ECO:0000313" key="2">
    <source>
        <dbReference type="EMBL" id="MDX7019159.1"/>
    </source>
</evidence>
<keyword evidence="1" id="KW-0812">Transmembrane</keyword>
<protein>
    <submittedName>
        <fullName evidence="2">EamA family transporter</fullName>
    </submittedName>
</protein>
<accession>A0AAW9EH23</accession>
<evidence type="ECO:0000313" key="3">
    <source>
        <dbReference type="Proteomes" id="UP001279012"/>
    </source>
</evidence>
<dbReference type="EMBL" id="JAWZZT010001743">
    <property type="protein sequence ID" value="MDX7019159.1"/>
    <property type="molecule type" value="Genomic_DNA"/>
</dbReference>
<gene>
    <name evidence="2" type="ORF">SJ059_32570</name>
</gene>
<keyword evidence="1" id="KW-1133">Transmembrane helix</keyword>
<organism evidence="2 3">
    <name type="scientific">Klebsiella aerogenes</name>
    <name type="common">Enterobacter aerogenes</name>
    <dbReference type="NCBI Taxonomy" id="548"/>
    <lineage>
        <taxon>Bacteria</taxon>
        <taxon>Pseudomonadati</taxon>
        <taxon>Pseudomonadota</taxon>
        <taxon>Gammaproteobacteria</taxon>
        <taxon>Enterobacterales</taxon>
        <taxon>Enterobacteriaceae</taxon>
        <taxon>Klebsiella/Raoultella group</taxon>
        <taxon>Klebsiella</taxon>
    </lineage>
</organism>
<sequence length="44" mass="4854">TALSFSFWQGVMMVTGGSLICWLATRQKMTKMPKTSKSNVKQGS</sequence>
<feature type="transmembrane region" description="Helical" evidence="1">
    <location>
        <begin position="6"/>
        <end position="25"/>
    </location>
</feature>
<comment type="caution">
    <text evidence="2">The sequence shown here is derived from an EMBL/GenBank/DDBJ whole genome shotgun (WGS) entry which is preliminary data.</text>
</comment>
<dbReference type="AlphaFoldDB" id="A0AAW9EH23"/>
<dbReference type="Proteomes" id="UP001279012">
    <property type="component" value="Unassembled WGS sequence"/>
</dbReference>